<name>A0AAD8HDP5_9APIA</name>
<dbReference type="EMBL" id="JAUIZM010000009">
    <property type="protein sequence ID" value="KAK1364661.1"/>
    <property type="molecule type" value="Genomic_DNA"/>
</dbReference>
<evidence type="ECO:0000256" key="1">
    <source>
        <dbReference type="SAM" id="MobiDB-lite"/>
    </source>
</evidence>
<dbReference type="AlphaFoldDB" id="A0AAD8HDP5"/>
<reference evidence="2" key="1">
    <citation type="submission" date="2023-02" db="EMBL/GenBank/DDBJ databases">
        <title>Genome of toxic invasive species Heracleum sosnowskyi carries increased number of genes despite the absence of recent whole-genome duplications.</title>
        <authorList>
            <person name="Schelkunov M."/>
            <person name="Shtratnikova V."/>
            <person name="Makarenko M."/>
            <person name="Klepikova A."/>
            <person name="Omelchenko D."/>
            <person name="Novikova G."/>
            <person name="Obukhova E."/>
            <person name="Bogdanov V."/>
            <person name="Penin A."/>
            <person name="Logacheva M."/>
        </authorList>
    </citation>
    <scope>NUCLEOTIDE SEQUENCE</scope>
    <source>
        <strain evidence="2">Hsosn_3</strain>
        <tissue evidence="2">Leaf</tissue>
    </source>
</reference>
<comment type="caution">
    <text evidence="2">The sequence shown here is derived from an EMBL/GenBank/DDBJ whole genome shotgun (WGS) entry which is preliminary data.</text>
</comment>
<dbReference type="PANTHER" id="PTHR35486:SF1">
    <property type="entry name" value="OS02G0689500 PROTEIN"/>
    <property type="match status" value="1"/>
</dbReference>
<evidence type="ECO:0000313" key="2">
    <source>
        <dbReference type="EMBL" id="KAK1364661.1"/>
    </source>
</evidence>
<evidence type="ECO:0000313" key="3">
    <source>
        <dbReference type="Proteomes" id="UP001237642"/>
    </source>
</evidence>
<dbReference type="PANTHER" id="PTHR35486">
    <property type="entry name" value="EXPRESSED PROTEIN"/>
    <property type="match status" value="1"/>
</dbReference>
<sequence>MRCRIHFFDFSSDLGVCATCLRERLHVLIQTQSNDQTVLLVRPQLDEDEHRKSDAIQPQIVLPRSVSPYVSRRKSDNSEAQLQRFYSTPQIGPNGVITENRCDLYTRRRGKFGILSKLFRSKTQKLDADSNYDVRPRYSTSGVETISEAVNETTSSWFSSLFASKSKKKMLSKSFPAFGDRKNCRGMSPTAESDEECGDKFSDFSSEASPRWKETPIRATPQAKRRQNHRNVAGMAFCLSPLVRPSPNRSWTQKGVTPESVIPSGDVRVPVKPHLGDAASFRGNRSRKLANFGRLNPKY</sequence>
<accession>A0AAD8HDP5</accession>
<feature type="region of interest" description="Disordered" evidence="1">
    <location>
        <begin position="186"/>
        <end position="215"/>
    </location>
</feature>
<feature type="region of interest" description="Disordered" evidence="1">
    <location>
        <begin position="247"/>
        <end position="268"/>
    </location>
</feature>
<reference evidence="2" key="2">
    <citation type="submission" date="2023-05" db="EMBL/GenBank/DDBJ databases">
        <authorList>
            <person name="Schelkunov M.I."/>
        </authorList>
    </citation>
    <scope>NUCLEOTIDE SEQUENCE</scope>
    <source>
        <strain evidence="2">Hsosn_3</strain>
        <tissue evidence="2">Leaf</tissue>
    </source>
</reference>
<dbReference type="Proteomes" id="UP001237642">
    <property type="component" value="Unassembled WGS sequence"/>
</dbReference>
<keyword evidence="3" id="KW-1185">Reference proteome</keyword>
<protein>
    <submittedName>
        <fullName evidence="2">Flotillin-2 like</fullName>
    </submittedName>
</protein>
<organism evidence="2 3">
    <name type="scientific">Heracleum sosnowskyi</name>
    <dbReference type="NCBI Taxonomy" id="360622"/>
    <lineage>
        <taxon>Eukaryota</taxon>
        <taxon>Viridiplantae</taxon>
        <taxon>Streptophyta</taxon>
        <taxon>Embryophyta</taxon>
        <taxon>Tracheophyta</taxon>
        <taxon>Spermatophyta</taxon>
        <taxon>Magnoliopsida</taxon>
        <taxon>eudicotyledons</taxon>
        <taxon>Gunneridae</taxon>
        <taxon>Pentapetalae</taxon>
        <taxon>asterids</taxon>
        <taxon>campanulids</taxon>
        <taxon>Apiales</taxon>
        <taxon>Apiaceae</taxon>
        <taxon>Apioideae</taxon>
        <taxon>apioid superclade</taxon>
        <taxon>Tordylieae</taxon>
        <taxon>Tordyliinae</taxon>
        <taxon>Heracleum</taxon>
    </lineage>
</organism>
<proteinExistence type="predicted"/>
<gene>
    <name evidence="2" type="ORF">POM88_040222</name>
</gene>